<dbReference type="CDD" id="cd15517">
    <property type="entry name" value="PHD_TCF19_like"/>
    <property type="match status" value="1"/>
</dbReference>
<sequence>MENKEKEYKKKGSWNETNLKTAVDLVLTKQMSLRQASVKYDIPKSTLHDKVASLNAGKEVSFVPKMGRFSKTFSPEYEELLVNHVKDLSNRCLPLMKKEFLKLAYDLAVALNIPHRFNCEKSAAGKHFYYDFMARHPDLSLRTPESMSMMRAVGFNKPQVDLFFINLDKLMTLYNFSPSNIYNCDETGVSCVQKHQKVIAPKTVRQVGKLTSAERGKNITILFCMSANGYFIPPFFVFPRQRMNDRLMINAPAQSIAMAQPKGWMNSDFFLQWMKHFTKFSHPSKENPVLLLLDGHSSHKTLDVINFCREHHIHLMSSPPHTTHKLQPLDRTFMKPFKNAYHEQCDMWMRANAGARITDYDIAGLVNGAYTKVARLEIAVSGFKCTGICPFNKNIFSDLDYLPADMTNIPLEKPGSSQSTSSIPKSTKNSTSGSSIDVVPNVVPDAVTDTIPMLPTDYVSEPANNSVPKSPTSAIPQLVTRTSCISQPSTSFSPEPSTSSTLVTRTSCISQPSTSFSPEPSTSSTLVTRTSCISQPSTSFSPEPSRSSTPNVVEIIQNLSPLPDAAKRRSIARKRKCEKSEILTSSPYKIAVEEKENEKKAKEAKKGVKKKFAVLEENEKQAKCRKEISAKKCVPKKTGQENSNTKTECVVCLEDYDEDWIQCCSCQGWAHEACADIPECSDAYICDHCNIF</sequence>
<proteinExistence type="predicted"/>
<dbReference type="InterPro" id="IPR036397">
    <property type="entry name" value="RNaseH_sf"/>
</dbReference>
<feature type="transmembrane region" description="Helical" evidence="6">
    <location>
        <begin position="219"/>
        <end position="238"/>
    </location>
</feature>
<gene>
    <name evidence="8" type="ORF">NQ318_015212</name>
</gene>
<evidence type="ECO:0000256" key="4">
    <source>
        <dbReference type="ARBA" id="ARBA00022833"/>
    </source>
</evidence>
<protein>
    <recommendedName>
        <fullName evidence="7">Zinc finger PHD-type domain-containing protein</fullName>
    </recommendedName>
</protein>
<evidence type="ECO:0000256" key="2">
    <source>
        <dbReference type="ARBA" id="ARBA00022723"/>
    </source>
</evidence>
<dbReference type="SMART" id="SM00249">
    <property type="entry name" value="PHD"/>
    <property type="match status" value="1"/>
</dbReference>
<feature type="region of interest" description="Disordered" evidence="5">
    <location>
        <begin position="410"/>
        <end position="437"/>
    </location>
</feature>
<evidence type="ECO:0000256" key="5">
    <source>
        <dbReference type="SAM" id="MobiDB-lite"/>
    </source>
</evidence>
<evidence type="ECO:0000256" key="3">
    <source>
        <dbReference type="ARBA" id="ARBA00022771"/>
    </source>
</evidence>
<organism evidence="8 9">
    <name type="scientific">Aromia moschata</name>
    <dbReference type="NCBI Taxonomy" id="1265417"/>
    <lineage>
        <taxon>Eukaryota</taxon>
        <taxon>Metazoa</taxon>
        <taxon>Ecdysozoa</taxon>
        <taxon>Arthropoda</taxon>
        <taxon>Hexapoda</taxon>
        <taxon>Insecta</taxon>
        <taxon>Pterygota</taxon>
        <taxon>Neoptera</taxon>
        <taxon>Endopterygota</taxon>
        <taxon>Coleoptera</taxon>
        <taxon>Polyphaga</taxon>
        <taxon>Cucujiformia</taxon>
        <taxon>Chrysomeloidea</taxon>
        <taxon>Cerambycidae</taxon>
        <taxon>Cerambycinae</taxon>
        <taxon>Callichromatini</taxon>
        <taxon>Aromia</taxon>
    </lineage>
</organism>
<reference evidence="8" key="1">
    <citation type="journal article" date="2023" name="Insect Mol. Biol.">
        <title>Genome sequencing provides insights into the evolution of gene families encoding plant cell wall-degrading enzymes in longhorned beetles.</title>
        <authorList>
            <person name="Shin N.R."/>
            <person name="Okamura Y."/>
            <person name="Kirsch R."/>
            <person name="Pauchet Y."/>
        </authorList>
    </citation>
    <scope>NUCLEOTIDE SEQUENCE</scope>
    <source>
        <strain evidence="8">AMC_N1</strain>
    </source>
</reference>
<dbReference type="GO" id="GO:0005634">
    <property type="term" value="C:nucleus"/>
    <property type="evidence" value="ECO:0007669"/>
    <property type="project" value="UniProtKB-SubCell"/>
</dbReference>
<dbReference type="GO" id="GO:0008270">
    <property type="term" value="F:zinc ion binding"/>
    <property type="evidence" value="ECO:0007669"/>
    <property type="project" value="UniProtKB-KW"/>
</dbReference>
<feature type="compositionally biased region" description="Low complexity" evidence="5">
    <location>
        <begin position="413"/>
        <end position="428"/>
    </location>
</feature>
<keyword evidence="3" id="KW-0863">Zinc-finger</keyword>
<dbReference type="InterPro" id="IPR011011">
    <property type="entry name" value="Znf_FYVE_PHD"/>
</dbReference>
<feature type="domain" description="Zinc finger PHD-type" evidence="7">
    <location>
        <begin position="648"/>
        <end position="690"/>
    </location>
</feature>
<accession>A0AAV8X7U5</accession>
<keyword evidence="4" id="KW-0862">Zinc</keyword>
<dbReference type="AlphaFoldDB" id="A0AAV8X7U5"/>
<dbReference type="GO" id="GO:0003677">
    <property type="term" value="F:DNA binding"/>
    <property type="evidence" value="ECO:0007669"/>
    <property type="project" value="InterPro"/>
</dbReference>
<dbReference type="InterPro" id="IPR004875">
    <property type="entry name" value="DDE_SF_endonuclease_dom"/>
</dbReference>
<dbReference type="InterPro" id="IPR050863">
    <property type="entry name" value="CenT-Element_Derived"/>
</dbReference>
<dbReference type="Pfam" id="PF03184">
    <property type="entry name" value="DDE_1"/>
    <property type="match status" value="1"/>
</dbReference>
<keyword evidence="6" id="KW-1133">Transmembrane helix</keyword>
<evidence type="ECO:0000256" key="6">
    <source>
        <dbReference type="SAM" id="Phobius"/>
    </source>
</evidence>
<keyword evidence="6" id="KW-0472">Membrane</keyword>
<evidence type="ECO:0000313" key="9">
    <source>
        <dbReference type="Proteomes" id="UP001162162"/>
    </source>
</evidence>
<keyword evidence="9" id="KW-1185">Reference proteome</keyword>
<dbReference type="Proteomes" id="UP001162162">
    <property type="component" value="Unassembled WGS sequence"/>
</dbReference>
<dbReference type="Gene3D" id="3.30.40.10">
    <property type="entry name" value="Zinc/RING finger domain, C3HC4 (zinc finger)"/>
    <property type="match status" value="1"/>
</dbReference>
<evidence type="ECO:0000256" key="1">
    <source>
        <dbReference type="ARBA" id="ARBA00004123"/>
    </source>
</evidence>
<dbReference type="Gene3D" id="1.10.10.60">
    <property type="entry name" value="Homeodomain-like"/>
    <property type="match status" value="1"/>
</dbReference>
<dbReference type="EMBL" id="JAPWTK010000946">
    <property type="protein sequence ID" value="KAJ8935039.1"/>
    <property type="molecule type" value="Genomic_DNA"/>
</dbReference>
<dbReference type="InterPro" id="IPR001965">
    <property type="entry name" value="Znf_PHD"/>
</dbReference>
<dbReference type="PANTHER" id="PTHR19303:SF74">
    <property type="entry name" value="POGO TRANSPOSABLE ELEMENT WITH KRAB DOMAIN"/>
    <property type="match status" value="1"/>
</dbReference>
<dbReference type="Gene3D" id="3.30.420.10">
    <property type="entry name" value="Ribonuclease H-like superfamily/Ribonuclease H"/>
    <property type="match status" value="1"/>
</dbReference>
<dbReference type="SUPFAM" id="SSF46689">
    <property type="entry name" value="Homeodomain-like"/>
    <property type="match status" value="1"/>
</dbReference>
<comment type="caution">
    <text evidence="8">The sequence shown here is derived from an EMBL/GenBank/DDBJ whole genome shotgun (WGS) entry which is preliminary data.</text>
</comment>
<dbReference type="InterPro" id="IPR013083">
    <property type="entry name" value="Znf_RING/FYVE/PHD"/>
</dbReference>
<evidence type="ECO:0000313" key="8">
    <source>
        <dbReference type="EMBL" id="KAJ8935039.1"/>
    </source>
</evidence>
<keyword evidence="6" id="KW-0812">Transmembrane</keyword>
<comment type="subcellular location">
    <subcellularLocation>
        <location evidence="1">Nucleus</location>
    </subcellularLocation>
</comment>
<dbReference type="Pfam" id="PF05225">
    <property type="entry name" value="HTH_psq"/>
    <property type="match status" value="1"/>
</dbReference>
<dbReference type="SUPFAM" id="SSF57903">
    <property type="entry name" value="FYVE/PHD zinc finger"/>
    <property type="match status" value="1"/>
</dbReference>
<dbReference type="InterPro" id="IPR007889">
    <property type="entry name" value="HTH_Psq"/>
</dbReference>
<evidence type="ECO:0000259" key="7">
    <source>
        <dbReference type="SMART" id="SM00249"/>
    </source>
</evidence>
<dbReference type="PANTHER" id="PTHR19303">
    <property type="entry name" value="TRANSPOSON"/>
    <property type="match status" value="1"/>
</dbReference>
<dbReference type="InterPro" id="IPR009057">
    <property type="entry name" value="Homeodomain-like_sf"/>
</dbReference>
<keyword evidence="2" id="KW-0479">Metal-binding</keyword>
<name>A0AAV8X7U5_9CUCU</name>